<protein>
    <submittedName>
        <fullName evidence="1">Uncharacterized protein</fullName>
    </submittedName>
</protein>
<name>A0ABV0TGL5_9TELE</name>
<accession>A0ABV0TGL5</accession>
<evidence type="ECO:0000313" key="1">
    <source>
        <dbReference type="EMBL" id="MEQ2232030.1"/>
    </source>
</evidence>
<dbReference type="EMBL" id="JAHRIQ010035184">
    <property type="protein sequence ID" value="MEQ2232030.1"/>
    <property type="molecule type" value="Genomic_DNA"/>
</dbReference>
<comment type="caution">
    <text evidence="1">The sequence shown here is derived from an EMBL/GenBank/DDBJ whole genome shotgun (WGS) entry which is preliminary data.</text>
</comment>
<proteinExistence type="predicted"/>
<dbReference type="Proteomes" id="UP001482620">
    <property type="component" value="Unassembled WGS sequence"/>
</dbReference>
<keyword evidence="2" id="KW-1185">Reference proteome</keyword>
<reference evidence="1 2" key="1">
    <citation type="submission" date="2021-06" db="EMBL/GenBank/DDBJ databases">
        <authorList>
            <person name="Palmer J.M."/>
        </authorList>
    </citation>
    <scope>NUCLEOTIDE SEQUENCE [LARGE SCALE GENOMIC DNA]</scope>
    <source>
        <strain evidence="2">if_2019</strain>
        <tissue evidence="1">Muscle</tissue>
    </source>
</reference>
<organism evidence="1 2">
    <name type="scientific">Ilyodon furcidens</name>
    <name type="common">goldbreast splitfin</name>
    <dbReference type="NCBI Taxonomy" id="33524"/>
    <lineage>
        <taxon>Eukaryota</taxon>
        <taxon>Metazoa</taxon>
        <taxon>Chordata</taxon>
        <taxon>Craniata</taxon>
        <taxon>Vertebrata</taxon>
        <taxon>Euteleostomi</taxon>
        <taxon>Actinopterygii</taxon>
        <taxon>Neopterygii</taxon>
        <taxon>Teleostei</taxon>
        <taxon>Neoteleostei</taxon>
        <taxon>Acanthomorphata</taxon>
        <taxon>Ovalentaria</taxon>
        <taxon>Atherinomorphae</taxon>
        <taxon>Cyprinodontiformes</taxon>
        <taxon>Goodeidae</taxon>
        <taxon>Ilyodon</taxon>
    </lineage>
</organism>
<gene>
    <name evidence="1" type="ORF">ILYODFUR_006857</name>
</gene>
<evidence type="ECO:0000313" key="2">
    <source>
        <dbReference type="Proteomes" id="UP001482620"/>
    </source>
</evidence>
<sequence length="73" mass="8107">MWPSGHQEDLGSYKCCLYLGLALHPRITRSPLEVGKLVCVCKKGSDPGTGKISSFGKGRDVYLCFFCPSRRQQ</sequence>